<dbReference type="InterPro" id="IPR019301">
    <property type="entry name" value="Flagellar_prot_FlgJ_N"/>
</dbReference>
<evidence type="ECO:0000313" key="4">
    <source>
        <dbReference type="EMBL" id="OAT28108.1"/>
    </source>
</evidence>
<comment type="caution">
    <text evidence="4">The sequence shown here is derived from an EMBL/GenBank/DDBJ whole genome shotgun (WGS) entry which is preliminary data.</text>
</comment>
<dbReference type="Proteomes" id="UP000078407">
    <property type="component" value="Unassembled WGS sequence"/>
</dbReference>
<feature type="domain" description="Flagellar protein FlgJ N-terminal" evidence="3">
    <location>
        <begin position="46"/>
        <end position="97"/>
    </location>
</feature>
<reference evidence="4 5" key="1">
    <citation type="submission" date="2016-04" db="EMBL/GenBank/DDBJ databases">
        <title>ATOL: Assembling a taxonomically balanced genome-scale reconstruction of the evolutionary history of the Enterobacteriaceae.</title>
        <authorList>
            <person name="Plunkett G.III."/>
            <person name="Neeno-Eckwall E.C."/>
            <person name="Glasner J.D."/>
            <person name="Perna N.T."/>
        </authorList>
    </citation>
    <scope>NUCLEOTIDE SEQUENCE [LARGE SCALE GENOMIC DNA]</scope>
    <source>
        <strain evidence="4 5">ATCC 51602</strain>
    </source>
</reference>
<feature type="region of interest" description="Disordered" evidence="2">
    <location>
        <begin position="101"/>
        <end position="148"/>
    </location>
</feature>
<keyword evidence="4" id="KW-0326">Glycosidase</keyword>
<dbReference type="PRINTS" id="PR01002">
    <property type="entry name" value="FLGFLGJ"/>
</dbReference>
<evidence type="ECO:0000256" key="1">
    <source>
        <dbReference type="ARBA" id="ARBA00022795"/>
    </source>
</evidence>
<keyword evidence="4" id="KW-0378">Hydrolase</keyword>
<keyword evidence="5" id="KW-1185">Reference proteome</keyword>
<evidence type="ECO:0000313" key="5">
    <source>
        <dbReference type="Proteomes" id="UP000078407"/>
    </source>
</evidence>
<feature type="compositionally biased region" description="Polar residues" evidence="2">
    <location>
        <begin position="138"/>
        <end position="148"/>
    </location>
</feature>
<evidence type="ECO:0000259" key="3">
    <source>
        <dbReference type="Pfam" id="PF10135"/>
    </source>
</evidence>
<proteinExistence type="predicted"/>
<keyword evidence="1" id="KW-1005">Bacterial flagellum biogenesis</keyword>
<accession>A0ABX2W9R8</accession>
<organism evidence="4 5">
    <name type="scientific">Buttiauxella ferragutiae ATCC 51602</name>
    <dbReference type="NCBI Taxonomy" id="1354252"/>
    <lineage>
        <taxon>Bacteria</taxon>
        <taxon>Pseudomonadati</taxon>
        <taxon>Pseudomonadota</taxon>
        <taxon>Gammaproteobacteria</taxon>
        <taxon>Enterobacterales</taxon>
        <taxon>Enterobacteriaceae</taxon>
        <taxon>Buttiauxella</taxon>
    </lineage>
</organism>
<feature type="compositionally biased region" description="Basic and acidic residues" evidence="2">
    <location>
        <begin position="106"/>
        <end position="133"/>
    </location>
</feature>
<dbReference type="EC" id="3.2.1.-" evidence="4"/>
<name>A0ABX2W9R8_9ENTR</name>
<dbReference type="GO" id="GO:0016798">
    <property type="term" value="F:hydrolase activity, acting on glycosyl bonds"/>
    <property type="evidence" value="ECO:0007669"/>
    <property type="project" value="UniProtKB-KW"/>
</dbReference>
<gene>
    <name evidence="4" type="ORF">M976_01947</name>
</gene>
<dbReference type="RefSeq" id="WP_064544173.1">
    <property type="nucleotide sequence ID" value="NZ_LXEQ01000033.1"/>
</dbReference>
<dbReference type="EMBL" id="LXEQ01000033">
    <property type="protein sequence ID" value="OAT28108.1"/>
    <property type="molecule type" value="Genomic_DNA"/>
</dbReference>
<protein>
    <submittedName>
        <fullName evidence="4">FlgJ family peptidoglycan hydrolase</fullName>
        <ecNumber evidence="4">3.2.1.-</ecNumber>
    </submittedName>
</protein>
<evidence type="ECO:0000256" key="2">
    <source>
        <dbReference type="SAM" id="MobiDB-lite"/>
    </source>
</evidence>
<sequence>MKPVDRPERAYYDLQSLNNIKLENPQEALEQAASLFETHFLKTVLKHMRDATDALASEDSPFSSDTQRFYRELGDEQLAQRLSAQGSFGLAHMLVKQFGQTQPKENTFKPEGNKVALNEKENTSGRAELEEGLKAYASQDNNPHQSSV</sequence>
<dbReference type="Pfam" id="PF10135">
    <property type="entry name" value="Rod-binding"/>
    <property type="match status" value="1"/>
</dbReference>